<proteinExistence type="predicted"/>
<dbReference type="PANTHER" id="PTHR47992">
    <property type="entry name" value="PROTEIN PHOSPHATASE"/>
    <property type="match status" value="1"/>
</dbReference>
<gene>
    <name evidence="2" type="ORF">DM826_02120</name>
</gene>
<dbReference type="PROSITE" id="PS51746">
    <property type="entry name" value="PPM_2"/>
    <property type="match status" value="1"/>
</dbReference>
<dbReference type="SUPFAM" id="SSF81606">
    <property type="entry name" value="PP2C-like"/>
    <property type="match status" value="1"/>
</dbReference>
<protein>
    <submittedName>
        <fullName evidence="2">Stp1/IreP family PP2C-type Ser/Thr phosphatase</fullName>
    </submittedName>
</protein>
<dbReference type="CDD" id="cd00143">
    <property type="entry name" value="PP2Cc"/>
    <property type="match status" value="1"/>
</dbReference>
<dbReference type="NCBIfam" id="NF033484">
    <property type="entry name" value="Stp1_PP2C_phos"/>
    <property type="match status" value="1"/>
</dbReference>
<dbReference type="SMART" id="SM00331">
    <property type="entry name" value="PP2C_SIG"/>
    <property type="match status" value="1"/>
</dbReference>
<evidence type="ECO:0000259" key="1">
    <source>
        <dbReference type="PROSITE" id="PS51746"/>
    </source>
</evidence>
<dbReference type="GO" id="GO:0004722">
    <property type="term" value="F:protein serine/threonine phosphatase activity"/>
    <property type="evidence" value="ECO:0007669"/>
    <property type="project" value="InterPro"/>
</dbReference>
<sequence length="236" mass="24718">MNIAAQTDVGQEKTTNEDAITTTEFESAHLVIVADGMGGHAAGDVASDMATSTISETVATALGNGREDFESILDDAITAANEEVHEYAAAEDIHTMGTTVVAAILTDDDIVIANVGDSRAYNVGASLEQITVDHSLVQELIDEGEITPEEAKTHPQRNVISQSLGTESSVSPDFYQPDIDDYLLMCSDGLTEEVDEESIYDSINSSASLGATVDDLVTTANDNGGSDNIAVILAAC</sequence>
<dbReference type="Proteomes" id="UP000276588">
    <property type="component" value="Unassembled WGS sequence"/>
</dbReference>
<feature type="domain" description="PPM-type phosphatase" evidence="1">
    <location>
        <begin position="2"/>
        <end position="236"/>
    </location>
</feature>
<organism evidence="2 3">
    <name type="scientific">Halonotius aquaticus</name>
    <dbReference type="NCBI Taxonomy" id="2216978"/>
    <lineage>
        <taxon>Archaea</taxon>
        <taxon>Methanobacteriati</taxon>
        <taxon>Methanobacteriota</taxon>
        <taxon>Stenosarchaea group</taxon>
        <taxon>Halobacteria</taxon>
        <taxon>Halobacteriales</taxon>
        <taxon>Haloferacaceae</taxon>
        <taxon>Halonotius</taxon>
    </lineage>
</organism>
<dbReference type="AlphaFoldDB" id="A0A3A6PRI6"/>
<keyword evidence="3" id="KW-1185">Reference proteome</keyword>
<dbReference type="OrthoDB" id="198002at2157"/>
<dbReference type="RefSeq" id="WP_120100926.1">
    <property type="nucleotide sequence ID" value="NZ_QKNY01000004.1"/>
</dbReference>
<dbReference type="InterPro" id="IPR036457">
    <property type="entry name" value="PPM-type-like_dom_sf"/>
</dbReference>
<accession>A0A3A6PRI6</accession>
<dbReference type="Gene3D" id="3.60.40.10">
    <property type="entry name" value="PPM-type phosphatase domain"/>
    <property type="match status" value="1"/>
</dbReference>
<dbReference type="InterPro" id="IPR001932">
    <property type="entry name" value="PPM-type_phosphatase-like_dom"/>
</dbReference>
<dbReference type="Pfam" id="PF13672">
    <property type="entry name" value="PP2C_2"/>
    <property type="match status" value="1"/>
</dbReference>
<evidence type="ECO:0000313" key="3">
    <source>
        <dbReference type="Proteomes" id="UP000276588"/>
    </source>
</evidence>
<reference evidence="2 3" key="1">
    <citation type="submission" date="2018-06" db="EMBL/GenBank/DDBJ databases">
        <title>Halonotius sp. F13-13 a new haloarchaeeon isolated from a solar saltern from Isla Cristina, Huelva, Spain.</title>
        <authorList>
            <person name="Duran-Viseras A."/>
            <person name="Sanchez-Porro C."/>
            <person name="Ventosa A."/>
        </authorList>
    </citation>
    <scope>NUCLEOTIDE SEQUENCE [LARGE SCALE GENOMIC DNA]</scope>
    <source>
        <strain evidence="2 3">F13-13</strain>
    </source>
</reference>
<dbReference type="InterPro" id="IPR015655">
    <property type="entry name" value="PP2C"/>
</dbReference>
<dbReference type="SMART" id="SM00332">
    <property type="entry name" value="PP2Cc"/>
    <property type="match status" value="1"/>
</dbReference>
<dbReference type="EMBL" id="QKNY01000004">
    <property type="protein sequence ID" value="RJX44436.1"/>
    <property type="molecule type" value="Genomic_DNA"/>
</dbReference>
<evidence type="ECO:0000313" key="2">
    <source>
        <dbReference type="EMBL" id="RJX44436.1"/>
    </source>
</evidence>
<name>A0A3A6PRI6_9EURY</name>
<comment type="caution">
    <text evidence="2">The sequence shown here is derived from an EMBL/GenBank/DDBJ whole genome shotgun (WGS) entry which is preliminary data.</text>
</comment>